<dbReference type="SUPFAM" id="SSF51735">
    <property type="entry name" value="NAD(P)-binding Rossmann-fold domains"/>
    <property type="match status" value="1"/>
</dbReference>
<dbReference type="NCBIfam" id="TIGR01470">
    <property type="entry name" value="cysG_Nterm"/>
    <property type="match status" value="1"/>
</dbReference>
<dbReference type="PANTHER" id="PTHR35330:SF1">
    <property type="entry name" value="SIROHEME BIOSYNTHESIS PROTEIN MET8"/>
    <property type="match status" value="1"/>
</dbReference>
<comment type="pathway">
    <text evidence="1">Porphyrin-containing compound metabolism; siroheme biosynthesis; sirohydrochlorin from precorrin-2: step 1/1.</text>
</comment>
<keyword evidence="3" id="KW-0560">Oxidoreductase</keyword>
<evidence type="ECO:0000256" key="4">
    <source>
        <dbReference type="ARBA" id="ARBA00023027"/>
    </source>
</evidence>
<keyword evidence="4" id="KW-0520">NAD</keyword>
<dbReference type="EMBL" id="JAQKAB010000002">
    <property type="protein sequence ID" value="MDA7025925.1"/>
    <property type="molecule type" value="Genomic_DNA"/>
</dbReference>
<evidence type="ECO:0000256" key="3">
    <source>
        <dbReference type="ARBA" id="ARBA00023002"/>
    </source>
</evidence>
<dbReference type="Proteomes" id="UP001211894">
    <property type="component" value="Unassembled WGS sequence"/>
</dbReference>
<comment type="caution">
    <text evidence="7">The sequence shown here is derived from an EMBL/GenBank/DDBJ whole genome shotgun (WGS) entry which is preliminary data.</text>
</comment>
<dbReference type="InterPro" id="IPR036291">
    <property type="entry name" value="NAD(P)-bd_dom_sf"/>
</dbReference>
<reference evidence="7 8" key="1">
    <citation type="submission" date="2023-01" db="EMBL/GenBank/DDBJ databases">
        <title>Bacillus changyiensis sp. nov., isolated from a coastal deposit.</title>
        <authorList>
            <person name="Xiao G."/>
            <person name="Lai Q."/>
            <person name="Hu Z."/>
            <person name="Shao Z."/>
        </authorList>
    </citation>
    <scope>NUCLEOTIDE SEQUENCE [LARGE SCALE GENOMIC DNA]</scope>
    <source>
        <strain evidence="7 8">CLL-7-23</strain>
    </source>
</reference>
<evidence type="ECO:0000256" key="6">
    <source>
        <dbReference type="ARBA" id="ARBA00047561"/>
    </source>
</evidence>
<keyword evidence="5" id="KW-0627">Porphyrin biosynthesis</keyword>
<sequence>MLPLHINMIGKAIVIAGGGRIATRRLKTVLNQGATITVVSPEVSSDMLELMTSHSIDWKRKKVEPEDVKAAFLIILATDHPETNKRIAATATAHQLVNVASEAKLGNVYVPKIINKGKITVSVSTNGASPSHTIKLANQIDGLIDDQIVKEIDGLYQKRRGEGEGE</sequence>
<evidence type="ECO:0000313" key="7">
    <source>
        <dbReference type="EMBL" id="MDA7025925.1"/>
    </source>
</evidence>
<organism evidence="7 8">
    <name type="scientific">Bacillus changyiensis</name>
    <dbReference type="NCBI Taxonomy" id="3004103"/>
    <lineage>
        <taxon>Bacteria</taxon>
        <taxon>Bacillati</taxon>
        <taxon>Bacillota</taxon>
        <taxon>Bacilli</taxon>
        <taxon>Bacillales</taxon>
        <taxon>Bacillaceae</taxon>
        <taxon>Bacillus</taxon>
    </lineage>
</organism>
<dbReference type="Pfam" id="PF13241">
    <property type="entry name" value="NAD_binding_7"/>
    <property type="match status" value="1"/>
</dbReference>
<protein>
    <recommendedName>
        <fullName evidence="2">precorrin-2 dehydrogenase</fullName>
        <ecNumber evidence="2">1.3.1.76</ecNumber>
    </recommendedName>
</protein>
<dbReference type="PANTHER" id="PTHR35330">
    <property type="entry name" value="SIROHEME BIOSYNTHESIS PROTEIN MET8"/>
    <property type="match status" value="1"/>
</dbReference>
<proteinExistence type="predicted"/>
<dbReference type="InterPro" id="IPR006367">
    <property type="entry name" value="Sirohaem_synthase_N"/>
</dbReference>
<dbReference type="Gene3D" id="3.40.50.720">
    <property type="entry name" value="NAD(P)-binding Rossmann-like Domain"/>
    <property type="match status" value="1"/>
</dbReference>
<dbReference type="RefSeq" id="WP_271339767.1">
    <property type="nucleotide sequence ID" value="NZ_JAQKAB010000002.1"/>
</dbReference>
<evidence type="ECO:0000256" key="1">
    <source>
        <dbReference type="ARBA" id="ARBA00005010"/>
    </source>
</evidence>
<gene>
    <name evidence="7" type="ORF">PJ311_04775</name>
</gene>
<dbReference type="EC" id="1.3.1.76" evidence="2"/>
<evidence type="ECO:0000313" key="8">
    <source>
        <dbReference type="Proteomes" id="UP001211894"/>
    </source>
</evidence>
<accession>A0ABT4X0W6</accession>
<name>A0ABT4X0W6_9BACI</name>
<dbReference type="SUPFAM" id="SSF75615">
    <property type="entry name" value="Siroheme synthase middle domains-like"/>
    <property type="match status" value="1"/>
</dbReference>
<evidence type="ECO:0000256" key="2">
    <source>
        <dbReference type="ARBA" id="ARBA00012400"/>
    </source>
</evidence>
<comment type="catalytic activity">
    <reaction evidence="6">
        <text>precorrin-2 + NAD(+) = sirohydrochlorin + NADH + 2 H(+)</text>
        <dbReference type="Rhea" id="RHEA:15613"/>
        <dbReference type="ChEBI" id="CHEBI:15378"/>
        <dbReference type="ChEBI" id="CHEBI:57540"/>
        <dbReference type="ChEBI" id="CHEBI:57945"/>
        <dbReference type="ChEBI" id="CHEBI:58351"/>
        <dbReference type="ChEBI" id="CHEBI:58827"/>
        <dbReference type="EC" id="1.3.1.76"/>
    </reaction>
</comment>
<evidence type="ECO:0000256" key="5">
    <source>
        <dbReference type="ARBA" id="ARBA00023244"/>
    </source>
</evidence>
<keyword evidence="8" id="KW-1185">Reference proteome</keyword>
<dbReference type="InterPro" id="IPR028161">
    <property type="entry name" value="Met8-like"/>
</dbReference>